<dbReference type="SMART" id="SM00984">
    <property type="entry name" value="UDPG_MGDP_dh_C"/>
    <property type="match status" value="1"/>
</dbReference>
<protein>
    <submittedName>
        <fullName evidence="5">UDP-N-acetyl-D-glucosamine 6-dehydrogenase</fullName>
        <ecNumber evidence="5">1.1.1.136</ecNumber>
    </submittedName>
</protein>
<dbReference type="InterPro" id="IPR001732">
    <property type="entry name" value="UDP-Glc/GDP-Man_DH_N"/>
</dbReference>
<name>A0ABN7TSA2_9BACL</name>
<dbReference type="InterPro" id="IPR017476">
    <property type="entry name" value="UDP-Glc/GDP-Man"/>
</dbReference>
<dbReference type="PANTHER" id="PTHR43491">
    <property type="entry name" value="UDP-N-ACETYL-D-MANNOSAMINE DEHYDROGENASE"/>
    <property type="match status" value="1"/>
</dbReference>
<comment type="caution">
    <text evidence="5">The sequence shown here is derived from an EMBL/GenBank/DDBJ whole genome shotgun (WGS) entry which is preliminary data.</text>
</comment>
<dbReference type="NCBIfam" id="TIGR03026">
    <property type="entry name" value="NDP-sugDHase"/>
    <property type="match status" value="1"/>
</dbReference>
<keyword evidence="1 5" id="KW-0560">Oxidoreductase</keyword>
<dbReference type="Pfam" id="PF03720">
    <property type="entry name" value="UDPG_MGDP_dh_C"/>
    <property type="match status" value="1"/>
</dbReference>
<dbReference type="PIRSF" id="PIRSF000124">
    <property type="entry name" value="UDPglc_GDPman_dh"/>
    <property type="match status" value="1"/>
</dbReference>
<feature type="domain" description="UDP-glucose/GDP-mannose dehydrogenase C-terminal" evidence="4">
    <location>
        <begin position="317"/>
        <end position="412"/>
    </location>
</feature>
<dbReference type="Proteomes" id="UP000730618">
    <property type="component" value="Unassembled WGS sequence"/>
</dbReference>
<dbReference type="EC" id="1.1.1.136" evidence="5"/>
<keyword evidence="6" id="KW-1185">Reference proteome</keyword>
<dbReference type="GO" id="GO:0047004">
    <property type="term" value="F:UDP-N-acetylglucosamine 6-dehydrogenase activity"/>
    <property type="evidence" value="ECO:0007669"/>
    <property type="project" value="UniProtKB-EC"/>
</dbReference>
<evidence type="ECO:0000256" key="1">
    <source>
        <dbReference type="ARBA" id="ARBA00023002"/>
    </source>
</evidence>
<dbReference type="InterPro" id="IPR014026">
    <property type="entry name" value="UDP-Glc/GDP-Man_DH_dimer"/>
</dbReference>
<keyword evidence="2" id="KW-0520">NAD</keyword>
<evidence type="ECO:0000256" key="3">
    <source>
        <dbReference type="PIRNR" id="PIRNR000124"/>
    </source>
</evidence>
<dbReference type="Pfam" id="PF03721">
    <property type="entry name" value="UDPG_MGDP_dh_N"/>
    <property type="match status" value="1"/>
</dbReference>
<proteinExistence type="inferred from homology"/>
<evidence type="ECO:0000256" key="2">
    <source>
        <dbReference type="ARBA" id="ARBA00023027"/>
    </source>
</evidence>
<dbReference type="PIRSF" id="PIRSF500136">
    <property type="entry name" value="UDP_ManNAc_DH"/>
    <property type="match status" value="1"/>
</dbReference>
<dbReference type="PANTHER" id="PTHR43491:SF1">
    <property type="entry name" value="UDP-N-ACETYL-D-MANNOSAMINE DEHYDROGENASE"/>
    <property type="match status" value="1"/>
</dbReference>
<organism evidence="5 6">
    <name type="scientific">Paenibacillus allorhizosphaerae</name>
    <dbReference type="NCBI Taxonomy" id="2849866"/>
    <lineage>
        <taxon>Bacteria</taxon>
        <taxon>Bacillati</taxon>
        <taxon>Bacillota</taxon>
        <taxon>Bacilli</taxon>
        <taxon>Bacillales</taxon>
        <taxon>Paenibacillaceae</taxon>
        <taxon>Paenibacillus</taxon>
    </lineage>
</organism>
<evidence type="ECO:0000313" key="6">
    <source>
        <dbReference type="Proteomes" id="UP000730618"/>
    </source>
</evidence>
<dbReference type="RefSeq" id="WP_218100698.1">
    <property type="nucleotide sequence ID" value="NZ_CAJVCE010000013.1"/>
</dbReference>
<evidence type="ECO:0000259" key="4">
    <source>
        <dbReference type="SMART" id="SM00984"/>
    </source>
</evidence>
<comment type="similarity">
    <text evidence="3">Belongs to the UDP-glucose/GDP-mannose dehydrogenase family.</text>
</comment>
<dbReference type="Pfam" id="PF00984">
    <property type="entry name" value="UDPG_MGDP_dh"/>
    <property type="match status" value="1"/>
</dbReference>
<accession>A0ABN7TSA2</accession>
<sequence length="422" mass="46904">MRFNSAAIIGLGYVGLPLAKLLVENGLHVVGVDLDPSKINKLHAGSSYISDLNDQEIEWLMTGGKFEAVMDYSKIAHVQSVIICVPTPVTEHGAPDLKYVELAGQHIEQIPLNGQLIVLESSTYPGTTEEVLLPILQKNGKRVGEHFYLSYSPERINPGDKRFGLTEMPKIVSGVTNTCLQKITELYSPIYQKVIPVSSPRAAEMAKVMENSQRFINISFMNEIVKFCEKMNIDVWEVIDAANSKPYGNLHFYPGPGIGGHCIPVDPLYLQWKADSVGADLEFIKIAKKVNDSMPDYIVSRLSRLFADSNWQGKSILVLGVTYKKDVNDLRESSALRIMSLLVEKGADIRYHDPIVPSITVDGCPFDSVELTREQLKSADCVLILMDHSGLPMEFIVSNARLVFDTKHATGKYRTLNHIVTL</sequence>
<dbReference type="EMBL" id="CAJVCE010000013">
    <property type="protein sequence ID" value="CAG7649114.1"/>
    <property type="molecule type" value="Genomic_DNA"/>
</dbReference>
<dbReference type="InterPro" id="IPR028359">
    <property type="entry name" value="UDP_ManNAc/GlcNAc_DH"/>
</dbReference>
<reference evidence="5 6" key="1">
    <citation type="submission" date="2021-06" db="EMBL/GenBank/DDBJ databases">
        <authorList>
            <person name="Criscuolo A."/>
        </authorList>
    </citation>
    <scope>NUCLEOTIDE SEQUENCE [LARGE SCALE GENOMIC DNA]</scope>
    <source>
        <strain evidence="6">CIP 111802</strain>
    </source>
</reference>
<gene>
    <name evidence="5" type="primary">wbpA_1</name>
    <name evidence="5" type="ORF">PAECIP111802_04407</name>
</gene>
<evidence type="ECO:0000313" key="5">
    <source>
        <dbReference type="EMBL" id="CAG7649114.1"/>
    </source>
</evidence>
<dbReference type="InterPro" id="IPR014027">
    <property type="entry name" value="UDP-Glc/GDP-Man_DH_C"/>
</dbReference>